<organism evidence="1 2">
    <name type="scientific">Acanthoscelides obtectus</name>
    <name type="common">Bean weevil</name>
    <name type="synonym">Bruchus obtectus</name>
    <dbReference type="NCBI Taxonomy" id="200917"/>
    <lineage>
        <taxon>Eukaryota</taxon>
        <taxon>Metazoa</taxon>
        <taxon>Ecdysozoa</taxon>
        <taxon>Arthropoda</taxon>
        <taxon>Hexapoda</taxon>
        <taxon>Insecta</taxon>
        <taxon>Pterygota</taxon>
        <taxon>Neoptera</taxon>
        <taxon>Endopterygota</taxon>
        <taxon>Coleoptera</taxon>
        <taxon>Polyphaga</taxon>
        <taxon>Cucujiformia</taxon>
        <taxon>Chrysomeloidea</taxon>
        <taxon>Chrysomelidae</taxon>
        <taxon>Bruchinae</taxon>
        <taxon>Bruchini</taxon>
        <taxon>Acanthoscelides</taxon>
    </lineage>
</organism>
<comment type="caution">
    <text evidence="1">The sequence shown here is derived from an EMBL/GenBank/DDBJ whole genome shotgun (WGS) entry which is preliminary data.</text>
</comment>
<name>A0A9P0NXI6_ACAOB</name>
<reference evidence="1" key="1">
    <citation type="submission" date="2022-03" db="EMBL/GenBank/DDBJ databases">
        <authorList>
            <person name="Sayadi A."/>
        </authorList>
    </citation>
    <scope>NUCLEOTIDE SEQUENCE</scope>
</reference>
<evidence type="ECO:0000313" key="1">
    <source>
        <dbReference type="EMBL" id="CAH1963028.1"/>
    </source>
</evidence>
<dbReference type="AlphaFoldDB" id="A0A9P0NXI6"/>
<dbReference type="EMBL" id="CAKOFQ010006705">
    <property type="protein sequence ID" value="CAH1963028.1"/>
    <property type="molecule type" value="Genomic_DNA"/>
</dbReference>
<protein>
    <submittedName>
        <fullName evidence="1">Uncharacterized protein</fullName>
    </submittedName>
</protein>
<evidence type="ECO:0000313" key="2">
    <source>
        <dbReference type="Proteomes" id="UP001152888"/>
    </source>
</evidence>
<proteinExistence type="predicted"/>
<accession>A0A9P0NXI6</accession>
<sequence length="191" mass="19714">MLLIDTGSSLSISNWIGFAAPSRSSSTLANPEGSCTKPSLDVLVVLSLITGKVAGSGFGVNTVDFCCTFLFLPKIKGGYIVEEGIEVSVLSRGNWTKPSLGVVVAFSFLTGKAAGSGFGVKIVNFCSTFLLLPKTMGGYIVEEGTEGSELLSKAAGSGFGVTIVNFCSTFLLLPNTTGGYIVEEGIDGSDL</sequence>
<gene>
    <name evidence="1" type="ORF">ACAOBT_LOCUS4970</name>
</gene>
<dbReference type="Proteomes" id="UP001152888">
    <property type="component" value="Unassembled WGS sequence"/>
</dbReference>
<keyword evidence="2" id="KW-1185">Reference proteome</keyword>